<organism evidence="1 2">
    <name type="scientific">Natronoglomus mannanivorans</name>
    <dbReference type="NCBI Taxonomy" id="2979990"/>
    <lineage>
        <taxon>Archaea</taxon>
        <taxon>Methanobacteriati</taxon>
        <taxon>Methanobacteriota</taxon>
        <taxon>Stenosarchaea group</taxon>
        <taxon>Halobacteria</taxon>
        <taxon>Halobacteriales</taxon>
        <taxon>Natrialbaceae</taxon>
        <taxon>Natronoglomus</taxon>
    </lineage>
</organism>
<evidence type="ECO:0000313" key="2">
    <source>
        <dbReference type="Proteomes" id="UP001321018"/>
    </source>
</evidence>
<gene>
    <name evidence="1" type="ORF">OB960_19505</name>
</gene>
<dbReference type="EMBL" id="JAOPKA010000016">
    <property type="protein sequence ID" value="MCU4743575.1"/>
    <property type="molecule type" value="Genomic_DNA"/>
</dbReference>
<dbReference type="InterPro" id="IPR027417">
    <property type="entry name" value="P-loop_NTPase"/>
</dbReference>
<evidence type="ECO:0000313" key="1">
    <source>
        <dbReference type="EMBL" id="MCU4743575.1"/>
    </source>
</evidence>
<sequence>MNHYTAYGLAIRSELDFPGLPTIDSVDTPADVVVRRGTVEPVPTSVVGEGQRRIRAEPQTCRLTYDGLGSIRVDEGAEIWIDPLSEDATVEFRRHIQNEVLGILIHQRGLLTLHASAVSVAGRAAVFLGPPQAGKSTTAAAFHTQGYPLLEDDVVGIHFENDTPTVVPGVPQFRLLSDAVDALDVEATSLPVPTAETGSTKCYRRVEAVPDPVPLAGCYLLRDAETLSLDSLPPRKRLFELISKTYTAGLLSDTEATSAHFQQCAEVAETTPFRILRRPDDHQQLPSLVELVVDDLRSSV</sequence>
<evidence type="ECO:0008006" key="3">
    <source>
        <dbReference type="Google" id="ProtNLM"/>
    </source>
</evidence>
<accession>A0AAP2Z343</accession>
<protein>
    <recommendedName>
        <fullName evidence="3">Hpr(Ser) kinase/phosphatase</fullName>
    </recommendedName>
</protein>
<dbReference type="AlphaFoldDB" id="A0AAP2Z343"/>
<dbReference type="Gene3D" id="3.40.50.300">
    <property type="entry name" value="P-loop containing nucleotide triphosphate hydrolases"/>
    <property type="match status" value="1"/>
</dbReference>
<dbReference type="SUPFAM" id="SSF53795">
    <property type="entry name" value="PEP carboxykinase-like"/>
    <property type="match status" value="1"/>
</dbReference>
<reference evidence="1" key="1">
    <citation type="submission" date="2022-09" db="EMBL/GenBank/DDBJ databases">
        <title>Enrichment on poylsaccharides allowed isolation of novel metabolic and taxonomic groups of Haloarchaea.</title>
        <authorList>
            <person name="Sorokin D.Y."/>
            <person name="Elcheninov A.G."/>
            <person name="Khizhniak T.V."/>
            <person name="Kolganova T.V."/>
            <person name="Kublanov I.V."/>
        </authorList>
    </citation>
    <scope>NUCLEOTIDE SEQUENCE</scope>
    <source>
        <strain evidence="1">AArc-xg1-1</strain>
    </source>
</reference>
<comment type="caution">
    <text evidence="1">The sequence shown here is derived from an EMBL/GenBank/DDBJ whole genome shotgun (WGS) entry which is preliminary data.</text>
</comment>
<name>A0AAP2Z343_9EURY</name>
<proteinExistence type="predicted"/>
<dbReference type="Proteomes" id="UP001321018">
    <property type="component" value="Unassembled WGS sequence"/>
</dbReference>
<dbReference type="RefSeq" id="WP_338005392.1">
    <property type="nucleotide sequence ID" value="NZ_JAOPKA010000016.1"/>
</dbReference>